<evidence type="ECO:0000313" key="3">
    <source>
        <dbReference type="Proteomes" id="UP000266723"/>
    </source>
</evidence>
<comment type="caution">
    <text evidence="2">The sequence shown here is derived from an EMBL/GenBank/DDBJ whole genome shotgun (WGS) entry which is preliminary data.</text>
</comment>
<dbReference type="Gene3D" id="3.80.10.10">
    <property type="entry name" value="Ribonuclease Inhibitor"/>
    <property type="match status" value="1"/>
</dbReference>
<name>A0ABQ7C1U7_BRACR</name>
<keyword evidence="3" id="KW-1185">Reference proteome</keyword>
<keyword evidence="1" id="KW-0732">Signal</keyword>
<evidence type="ECO:0000256" key="1">
    <source>
        <dbReference type="SAM" id="SignalP"/>
    </source>
</evidence>
<dbReference type="InterPro" id="IPR032675">
    <property type="entry name" value="LRR_dom_sf"/>
</dbReference>
<protein>
    <submittedName>
        <fullName evidence="2">Uncharacterized protein</fullName>
    </submittedName>
</protein>
<dbReference type="SUPFAM" id="SSF52047">
    <property type="entry name" value="RNI-like"/>
    <property type="match status" value="1"/>
</dbReference>
<sequence>MNEAKLPCCPLHTLPLCFILLLLASNASATRPPTNAYLMLRYEQPHRSLHLLREQARYYLRPGNGSIVAINLDRLGLSGELKFSTLTGPTSLRNLTLSGNNFSGRVVPSLGAISSLQRLDLSDHYKKKTYNLRTTILT</sequence>
<organism evidence="2 3">
    <name type="scientific">Brassica cretica</name>
    <name type="common">Mustard</name>
    <dbReference type="NCBI Taxonomy" id="69181"/>
    <lineage>
        <taxon>Eukaryota</taxon>
        <taxon>Viridiplantae</taxon>
        <taxon>Streptophyta</taxon>
        <taxon>Embryophyta</taxon>
        <taxon>Tracheophyta</taxon>
        <taxon>Spermatophyta</taxon>
        <taxon>Magnoliopsida</taxon>
        <taxon>eudicotyledons</taxon>
        <taxon>Gunneridae</taxon>
        <taxon>Pentapetalae</taxon>
        <taxon>rosids</taxon>
        <taxon>malvids</taxon>
        <taxon>Brassicales</taxon>
        <taxon>Brassicaceae</taxon>
        <taxon>Brassiceae</taxon>
        <taxon>Brassica</taxon>
    </lineage>
</organism>
<gene>
    <name evidence="2" type="ORF">DY000_02000308</name>
</gene>
<accession>A0ABQ7C1U7</accession>
<dbReference type="EMBL" id="QGKV02000832">
    <property type="protein sequence ID" value="KAF3546160.1"/>
    <property type="molecule type" value="Genomic_DNA"/>
</dbReference>
<reference evidence="2 3" key="1">
    <citation type="journal article" date="2020" name="BMC Genomics">
        <title>Intraspecific diversification of the crop wild relative Brassica cretica Lam. using demographic model selection.</title>
        <authorList>
            <person name="Kioukis A."/>
            <person name="Michalopoulou V.A."/>
            <person name="Briers L."/>
            <person name="Pirintsos S."/>
            <person name="Studholme D.J."/>
            <person name="Pavlidis P."/>
            <person name="Sarris P.F."/>
        </authorList>
    </citation>
    <scope>NUCLEOTIDE SEQUENCE [LARGE SCALE GENOMIC DNA]</scope>
    <source>
        <strain evidence="3">cv. PFS-1207/04</strain>
    </source>
</reference>
<evidence type="ECO:0000313" key="2">
    <source>
        <dbReference type="EMBL" id="KAF3546160.1"/>
    </source>
</evidence>
<feature type="chain" id="PRO_5046616926" evidence="1">
    <location>
        <begin position="30"/>
        <end position="138"/>
    </location>
</feature>
<feature type="signal peptide" evidence="1">
    <location>
        <begin position="1"/>
        <end position="29"/>
    </location>
</feature>
<dbReference type="Proteomes" id="UP000266723">
    <property type="component" value="Unassembled WGS sequence"/>
</dbReference>
<proteinExistence type="predicted"/>